<proteinExistence type="predicted"/>
<name>A0A176S688_9GAMM</name>
<comment type="caution">
    <text evidence="1">The sequence shown here is derived from an EMBL/GenBank/DDBJ whole genome shotgun (WGS) entry which is preliminary data.</text>
</comment>
<dbReference type="AlphaFoldDB" id="A0A176S688"/>
<accession>A0A176S688</accession>
<protein>
    <submittedName>
        <fullName evidence="1">Polysaccharide biosynthesis protein CapD</fullName>
    </submittedName>
</protein>
<dbReference type="Proteomes" id="UP000076962">
    <property type="component" value="Unassembled WGS sequence"/>
</dbReference>
<keyword evidence="2" id="KW-1185">Reference proteome</keyword>
<organism evidence="1 2">
    <name type="scientific">Candidatus Thiomargarita nelsonii</name>
    <dbReference type="NCBI Taxonomy" id="1003181"/>
    <lineage>
        <taxon>Bacteria</taxon>
        <taxon>Pseudomonadati</taxon>
        <taxon>Pseudomonadota</taxon>
        <taxon>Gammaproteobacteria</taxon>
        <taxon>Thiotrichales</taxon>
        <taxon>Thiotrichaceae</taxon>
        <taxon>Thiomargarita</taxon>
    </lineage>
</organism>
<dbReference type="EMBL" id="LUTY01000237">
    <property type="protein sequence ID" value="OAD23652.1"/>
    <property type="molecule type" value="Genomic_DNA"/>
</dbReference>
<evidence type="ECO:0000313" key="1">
    <source>
        <dbReference type="EMBL" id="OAD23652.1"/>
    </source>
</evidence>
<sequence>MSQEETRRAVELPRYFSVLPAFRGFYRTVNYKYEEQVSDEVNNPYVSAEETPMSKDELRTFLIKNRLLESEEQTDIDRRYWPGDKEEKKQ</sequence>
<reference evidence="1 2" key="1">
    <citation type="submission" date="2016-05" db="EMBL/GenBank/DDBJ databases">
        <title>Single-cell genome of chain-forming Candidatus Thiomargarita nelsonii and comparison to other large sulfur-oxidizing bacteria.</title>
        <authorList>
            <person name="Winkel M."/>
            <person name="Salman V."/>
            <person name="Woyke T."/>
            <person name="Schulz-Vogt H."/>
            <person name="Richter M."/>
            <person name="Flood B."/>
            <person name="Bailey J."/>
            <person name="Amann R."/>
            <person name="Mussmann M."/>
        </authorList>
    </citation>
    <scope>NUCLEOTIDE SEQUENCE [LARGE SCALE GENOMIC DNA]</scope>
    <source>
        <strain evidence="1 2">THI036</strain>
    </source>
</reference>
<gene>
    <name evidence="1" type="ORF">THIOM_000511</name>
</gene>
<evidence type="ECO:0000313" key="2">
    <source>
        <dbReference type="Proteomes" id="UP000076962"/>
    </source>
</evidence>